<keyword evidence="1" id="KW-0812">Transmembrane</keyword>
<accession>A0AAU8HRD7</accession>
<organism evidence="2">
    <name type="scientific">Proteinivorax hydrogeniformans</name>
    <dbReference type="NCBI Taxonomy" id="1826727"/>
    <lineage>
        <taxon>Bacteria</taxon>
        <taxon>Bacillati</taxon>
        <taxon>Bacillota</taxon>
        <taxon>Clostridia</taxon>
        <taxon>Eubacteriales</taxon>
        <taxon>Proteinivoracaceae</taxon>
        <taxon>Proteinivorax</taxon>
    </lineage>
</organism>
<dbReference type="AlphaFoldDB" id="A0AAU8HRD7"/>
<dbReference type="RefSeq" id="WP_353892462.1">
    <property type="nucleotide sequence ID" value="NZ_CP159485.1"/>
</dbReference>
<evidence type="ECO:0000313" key="2">
    <source>
        <dbReference type="EMBL" id="XCI27884.1"/>
    </source>
</evidence>
<proteinExistence type="predicted"/>
<reference evidence="2" key="1">
    <citation type="journal article" date="2018" name="Antonie Van Leeuwenhoek">
        <title>Proteinivorax hydrogeniformans sp. nov., an anaerobic, haloalkaliphilic bacterium fermenting proteinaceous compounds with high hydrogen production.</title>
        <authorList>
            <person name="Boltyanskaya Y."/>
            <person name="Detkova E."/>
            <person name="Pimenov N."/>
            <person name="Kevbrin V."/>
        </authorList>
    </citation>
    <scope>NUCLEOTIDE SEQUENCE</scope>
    <source>
        <strain evidence="2">Z-710</strain>
    </source>
</reference>
<feature type="transmembrane region" description="Helical" evidence="1">
    <location>
        <begin position="54"/>
        <end position="78"/>
    </location>
</feature>
<name>A0AAU8HRD7_9FIRM</name>
<protein>
    <submittedName>
        <fullName evidence="2">Uncharacterized protein</fullName>
    </submittedName>
</protein>
<keyword evidence="1" id="KW-0472">Membrane</keyword>
<sequence length="92" mass="10228">MILAALISYGLAAIFVGRGFYKMYVYDSGYNAVNAYVGGDAYNYIINSNYATGYFTLAILCAVIGATFVMAHYLSVCIDKKEKSKVIRFEEF</sequence>
<keyword evidence="1" id="KW-1133">Transmembrane helix</keyword>
<gene>
    <name evidence="2" type="ORF">PRVXH_001808</name>
</gene>
<dbReference type="EMBL" id="CP159485">
    <property type="protein sequence ID" value="XCI27884.1"/>
    <property type="molecule type" value="Genomic_DNA"/>
</dbReference>
<reference evidence="2" key="2">
    <citation type="submission" date="2024-06" db="EMBL/GenBank/DDBJ databases">
        <authorList>
            <person name="Petrova K.O."/>
            <person name="Toshchakov S.V."/>
            <person name="Boltjanskaja Y.V."/>
            <person name="Kevbrin V.V."/>
        </authorList>
    </citation>
    <scope>NUCLEOTIDE SEQUENCE</scope>
    <source>
        <strain evidence="2">Z-710</strain>
    </source>
</reference>
<evidence type="ECO:0000256" key="1">
    <source>
        <dbReference type="SAM" id="Phobius"/>
    </source>
</evidence>